<dbReference type="AlphaFoldDB" id="A0A1T4KIM1"/>
<gene>
    <name evidence="1" type="ORF">SAMN02745171_00060</name>
</gene>
<evidence type="ECO:0000313" key="1">
    <source>
        <dbReference type="EMBL" id="SJZ42241.1"/>
    </source>
</evidence>
<accession>A0A1T4KIM1</accession>
<dbReference type="Proteomes" id="UP000190121">
    <property type="component" value="Unassembled WGS sequence"/>
</dbReference>
<dbReference type="STRING" id="29524.SAMN02745171_00060"/>
<name>A0A1T4KIM1_9PORP</name>
<dbReference type="EMBL" id="FUXE01000001">
    <property type="protein sequence ID" value="SJZ42241.1"/>
    <property type="molecule type" value="Genomic_DNA"/>
</dbReference>
<evidence type="ECO:0000313" key="2">
    <source>
        <dbReference type="Proteomes" id="UP000190121"/>
    </source>
</evidence>
<organism evidence="1 2">
    <name type="scientific">Porphyromonas circumdentaria</name>
    <dbReference type="NCBI Taxonomy" id="29524"/>
    <lineage>
        <taxon>Bacteria</taxon>
        <taxon>Pseudomonadati</taxon>
        <taxon>Bacteroidota</taxon>
        <taxon>Bacteroidia</taxon>
        <taxon>Bacteroidales</taxon>
        <taxon>Porphyromonadaceae</taxon>
        <taxon>Porphyromonas</taxon>
    </lineage>
</organism>
<sequence>MTRTLLGISSDFSIISYVLPLSLGFTADCCTILSSTGKEIRPMDYIVLALGVVADKDLYI</sequence>
<reference evidence="2" key="1">
    <citation type="submission" date="2017-02" db="EMBL/GenBank/DDBJ databases">
        <authorList>
            <person name="Varghese N."/>
            <person name="Submissions S."/>
        </authorList>
    </citation>
    <scope>NUCLEOTIDE SEQUENCE [LARGE SCALE GENOMIC DNA]</scope>
    <source>
        <strain evidence="2">ATCC 51356</strain>
    </source>
</reference>
<keyword evidence="2" id="KW-1185">Reference proteome</keyword>
<protein>
    <submittedName>
        <fullName evidence="1">Uncharacterized protein</fullName>
    </submittedName>
</protein>
<proteinExistence type="predicted"/>